<name>A0AA36Y6N6_9FIRM</name>
<dbReference type="GO" id="GO:0140664">
    <property type="term" value="F:ATP-dependent DNA damage sensor activity"/>
    <property type="evidence" value="ECO:0007669"/>
    <property type="project" value="InterPro"/>
</dbReference>
<dbReference type="GO" id="GO:0032300">
    <property type="term" value="C:mismatch repair complex"/>
    <property type="evidence" value="ECO:0007669"/>
    <property type="project" value="InterPro"/>
</dbReference>
<evidence type="ECO:0000256" key="3">
    <source>
        <dbReference type="ARBA" id="ARBA00023204"/>
    </source>
</evidence>
<dbReference type="GeneID" id="86940116"/>
<dbReference type="PANTHER" id="PTHR10073">
    <property type="entry name" value="DNA MISMATCH REPAIR PROTEIN MLH, PMS, MUTL"/>
    <property type="match status" value="1"/>
</dbReference>
<protein>
    <recommendedName>
        <fullName evidence="4">DNA mismatch repair protein MutL</fullName>
    </recommendedName>
</protein>
<dbReference type="InterPro" id="IPR020568">
    <property type="entry name" value="Ribosomal_Su5_D2-typ_SF"/>
</dbReference>
<sequence length="651" mass="72710">MSIQLLDESTINKIAAGEVIERPASIVKELAENAIDADASVITIEIRDGGIAMIRVTDNGSGIAADEVPTAFLRHATSKIRTAEDIYHVQSLGFRGEALASIAAVARIELITKRRDALTGVRYTAEGGQQTALEEIGAPAGTTVIARDLFFNTPVRRGFLKAAVTETAHVAALAEELALSHPEVSIRFLANGQSRFHTSGNREVKDIIYQLYGREIATKLLPVEREEKGLSVHGFIGRPEISRGSRALEHYCINGRYIKSPLLSKAIEDGYGDRMMQHNFPFAVLFLTTKPEVVDVNVHPTKREVRFSDGQALYLFLRAAVEEALQRAELIRLSALSEERHTIPEVSRKKAEKPPEPFETKRLRAERQQEEAEKELSLSSFLSAYGQRQLNQSAETERSTNRPEQTEQPLQRGAEEETRAGREEPATGGKTERAVAEEMPAFETVERGGQYALFRPEERQHLRLVGAVFDTYWIAERGNSMYLIDQHAAHEKVNYERLLRDYRQQAVSAQRLEPPLLLTLSAEEAALLTEQHECFEKIGFSIEHFGGSSYAVRAVPDILPSVLKEELLKTMFASLLAGQRADDVPLLIIEKTASMSCKAAIKGNQHISQREAEALLDELFALENPYNCPHGRPTIIELTKTELERRFKRIV</sequence>
<dbReference type="InterPro" id="IPR002099">
    <property type="entry name" value="MutL/Mlh/PMS"/>
</dbReference>
<feature type="compositionally biased region" description="Basic and acidic residues" evidence="5">
    <location>
        <begin position="395"/>
        <end position="405"/>
    </location>
</feature>
<dbReference type="SMART" id="SM01340">
    <property type="entry name" value="DNA_mis_repair"/>
    <property type="match status" value="1"/>
</dbReference>
<dbReference type="Gene3D" id="3.30.565.10">
    <property type="entry name" value="Histidine kinase-like ATPase, C-terminal domain"/>
    <property type="match status" value="1"/>
</dbReference>
<dbReference type="PANTHER" id="PTHR10073:SF12">
    <property type="entry name" value="DNA MISMATCH REPAIR PROTEIN MLH1"/>
    <property type="match status" value="1"/>
</dbReference>
<keyword evidence="9" id="KW-1185">Reference proteome</keyword>
<gene>
    <name evidence="4" type="primary">mutL</name>
    <name evidence="8" type="ORF">HMPREF9623_00324</name>
</gene>
<dbReference type="Proteomes" id="UP000018466">
    <property type="component" value="Unassembled WGS sequence"/>
</dbReference>
<evidence type="ECO:0000259" key="6">
    <source>
        <dbReference type="SMART" id="SM00853"/>
    </source>
</evidence>
<dbReference type="SUPFAM" id="SSF54211">
    <property type="entry name" value="Ribosomal protein S5 domain 2-like"/>
    <property type="match status" value="1"/>
</dbReference>
<evidence type="ECO:0000256" key="1">
    <source>
        <dbReference type="ARBA" id="ARBA00006082"/>
    </source>
</evidence>
<dbReference type="CDD" id="cd16926">
    <property type="entry name" value="HATPase_MutL-MLH-PMS-like"/>
    <property type="match status" value="1"/>
</dbReference>
<dbReference type="GO" id="GO:0016887">
    <property type="term" value="F:ATP hydrolysis activity"/>
    <property type="evidence" value="ECO:0007669"/>
    <property type="project" value="InterPro"/>
</dbReference>
<feature type="domain" description="MutL C-terminal dimerisation" evidence="6">
    <location>
        <begin position="464"/>
        <end position="607"/>
    </location>
</feature>
<dbReference type="SUPFAM" id="SSF55874">
    <property type="entry name" value="ATPase domain of HSP90 chaperone/DNA topoisomerase II/histidine kinase"/>
    <property type="match status" value="1"/>
</dbReference>
<evidence type="ECO:0000256" key="2">
    <source>
        <dbReference type="ARBA" id="ARBA00022763"/>
    </source>
</evidence>
<dbReference type="InterPro" id="IPR014762">
    <property type="entry name" value="DNA_mismatch_repair_CS"/>
</dbReference>
<evidence type="ECO:0000313" key="9">
    <source>
        <dbReference type="Proteomes" id="UP000018466"/>
    </source>
</evidence>
<dbReference type="InterPro" id="IPR013507">
    <property type="entry name" value="DNA_mismatch_S5_2-like"/>
</dbReference>
<dbReference type="InterPro" id="IPR038973">
    <property type="entry name" value="MutL/Mlh/Pms-like"/>
</dbReference>
<feature type="region of interest" description="Disordered" evidence="5">
    <location>
        <begin position="388"/>
        <end position="437"/>
    </location>
</feature>
<dbReference type="SMART" id="SM00853">
    <property type="entry name" value="MutL_C"/>
    <property type="match status" value="1"/>
</dbReference>
<dbReference type="RefSeq" id="WP_009532159.1">
    <property type="nucleotide sequence ID" value="NZ_JH590861.1"/>
</dbReference>
<dbReference type="Gene3D" id="3.30.230.10">
    <property type="match status" value="1"/>
</dbReference>
<comment type="similarity">
    <text evidence="1 4">Belongs to the DNA mismatch repair MutL/HexB family.</text>
</comment>
<dbReference type="InterPro" id="IPR042120">
    <property type="entry name" value="MutL_C_dimsub"/>
</dbReference>
<dbReference type="InterPro" id="IPR042121">
    <property type="entry name" value="MutL_C_regsub"/>
</dbReference>
<dbReference type="GO" id="GO:0006298">
    <property type="term" value="P:mismatch repair"/>
    <property type="evidence" value="ECO:0007669"/>
    <property type="project" value="UniProtKB-UniRule"/>
</dbReference>
<dbReference type="AlphaFoldDB" id="A0AA36Y6N6"/>
<evidence type="ECO:0000259" key="7">
    <source>
        <dbReference type="SMART" id="SM01340"/>
    </source>
</evidence>
<evidence type="ECO:0000256" key="4">
    <source>
        <dbReference type="HAMAP-Rule" id="MF_00149"/>
    </source>
</evidence>
<accession>A0AA36Y6N6</accession>
<evidence type="ECO:0000256" key="5">
    <source>
        <dbReference type="SAM" id="MobiDB-lite"/>
    </source>
</evidence>
<comment type="function">
    <text evidence="4">This protein is involved in the repair of mismatches in DNA. It is required for dam-dependent methyl-directed DNA mismatch repair. May act as a 'molecular matchmaker', a protein that promotes the formation of a stable complex between two or more DNA-binding proteins in an ATP-dependent manner without itself being part of a final effector complex.</text>
</comment>
<organism evidence="8 9">
    <name type="scientific">Stomatobaculum longum</name>
    <dbReference type="NCBI Taxonomy" id="796942"/>
    <lineage>
        <taxon>Bacteria</taxon>
        <taxon>Bacillati</taxon>
        <taxon>Bacillota</taxon>
        <taxon>Clostridia</taxon>
        <taxon>Lachnospirales</taxon>
        <taxon>Lachnospiraceae</taxon>
        <taxon>Stomatobaculum</taxon>
    </lineage>
</organism>
<feature type="domain" description="DNA mismatch repair protein S5" evidence="7">
    <location>
        <begin position="208"/>
        <end position="326"/>
    </location>
</feature>
<dbReference type="InterPro" id="IPR020667">
    <property type="entry name" value="DNA_mismatch_repair_MutL"/>
</dbReference>
<dbReference type="HAMAP" id="MF_00149">
    <property type="entry name" value="DNA_mis_repair"/>
    <property type="match status" value="1"/>
</dbReference>
<dbReference type="PROSITE" id="PS00058">
    <property type="entry name" value="DNA_MISMATCH_REPAIR_1"/>
    <property type="match status" value="1"/>
</dbReference>
<dbReference type="InterPro" id="IPR014790">
    <property type="entry name" value="MutL_C"/>
</dbReference>
<evidence type="ECO:0000313" key="8">
    <source>
        <dbReference type="EMBL" id="EHO18140.1"/>
    </source>
</evidence>
<dbReference type="FunFam" id="3.30.565.10:FF:000003">
    <property type="entry name" value="DNA mismatch repair endonuclease MutL"/>
    <property type="match status" value="1"/>
</dbReference>
<keyword evidence="2 4" id="KW-0227">DNA damage</keyword>
<reference evidence="8 9" key="1">
    <citation type="submission" date="2011-10" db="EMBL/GenBank/DDBJ databases">
        <title>The Genome Sequence of Lachnospiraceae bacterium ACC2.</title>
        <authorList>
            <consortium name="The Broad Institute Genome Sequencing Platform"/>
            <person name="Earl A."/>
            <person name="Ward D."/>
            <person name="Feldgarden M."/>
            <person name="Gevers D."/>
            <person name="Sizova M."/>
            <person name="Hazen A."/>
            <person name="Epstein S."/>
            <person name="Young S.K."/>
            <person name="Zeng Q."/>
            <person name="Gargeya S."/>
            <person name="Fitzgerald M."/>
            <person name="Haas B."/>
            <person name="Abouelleil A."/>
            <person name="Alvarado L."/>
            <person name="Arachchi H.M."/>
            <person name="Berlin A."/>
            <person name="Brown A."/>
            <person name="Chapman S.B."/>
            <person name="Chen Z."/>
            <person name="Dunbar C."/>
            <person name="Freedman E."/>
            <person name="Gearin G."/>
            <person name="Goldberg J."/>
            <person name="Griggs A."/>
            <person name="Gujja S."/>
            <person name="Heiman D."/>
            <person name="Howarth C."/>
            <person name="Larson L."/>
            <person name="Lui A."/>
            <person name="MacDonald P.J.P."/>
            <person name="Montmayeur A."/>
            <person name="Murphy C."/>
            <person name="Neiman D."/>
            <person name="Pearson M."/>
            <person name="Priest M."/>
            <person name="Roberts A."/>
            <person name="Saif S."/>
            <person name="Shea T."/>
            <person name="Shenoy N."/>
            <person name="Sisk P."/>
            <person name="Stolte C."/>
            <person name="Sykes S."/>
            <person name="Wortman J."/>
            <person name="Nusbaum C."/>
            <person name="Birren B."/>
        </authorList>
    </citation>
    <scope>NUCLEOTIDE SEQUENCE [LARGE SCALE GENOMIC DNA]</scope>
    <source>
        <strain evidence="8 9">ACC2</strain>
    </source>
</reference>
<dbReference type="GO" id="GO:0030983">
    <property type="term" value="F:mismatched DNA binding"/>
    <property type="evidence" value="ECO:0007669"/>
    <property type="project" value="InterPro"/>
</dbReference>
<dbReference type="NCBIfam" id="TIGR00585">
    <property type="entry name" value="mutl"/>
    <property type="match status" value="1"/>
</dbReference>
<dbReference type="InterPro" id="IPR014721">
    <property type="entry name" value="Ribsml_uS5_D2-typ_fold_subgr"/>
</dbReference>
<dbReference type="Gene3D" id="3.30.1370.100">
    <property type="entry name" value="MutL, C-terminal domain, regulatory subdomain"/>
    <property type="match status" value="1"/>
</dbReference>
<feature type="compositionally biased region" description="Basic and acidic residues" evidence="5">
    <location>
        <begin position="413"/>
        <end position="436"/>
    </location>
</feature>
<keyword evidence="3 4" id="KW-0234">DNA repair</keyword>
<dbReference type="SUPFAM" id="SSF118116">
    <property type="entry name" value="DNA mismatch repair protein MutL"/>
    <property type="match status" value="1"/>
</dbReference>
<dbReference type="Pfam" id="PF13589">
    <property type="entry name" value="HATPase_c_3"/>
    <property type="match status" value="1"/>
</dbReference>
<dbReference type="EMBL" id="AGEL01000003">
    <property type="protein sequence ID" value="EHO18140.1"/>
    <property type="molecule type" value="Genomic_DNA"/>
</dbReference>
<feature type="region of interest" description="Disordered" evidence="5">
    <location>
        <begin position="341"/>
        <end position="370"/>
    </location>
</feature>
<dbReference type="Pfam" id="PF01119">
    <property type="entry name" value="DNA_mis_repair"/>
    <property type="match status" value="1"/>
</dbReference>
<dbReference type="GO" id="GO:0005524">
    <property type="term" value="F:ATP binding"/>
    <property type="evidence" value="ECO:0007669"/>
    <property type="project" value="InterPro"/>
</dbReference>
<dbReference type="InterPro" id="IPR037198">
    <property type="entry name" value="MutL_C_sf"/>
</dbReference>
<dbReference type="InterPro" id="IPR036890">
    <property type="entry name" value="HATPase_C_sf"/>
</dbReference>
<dbReference type="Gene3D" id="3.30.1540.20">
    <property type="entry name" value="MutL, C-terminal domain, dimerisation subdomain"/>
    <property type="match status" value="1"/>
</dbReference>
<dbReference type="Pfam" id="PF08676">
    <property type="entry name" value="MutL_C"/>
    <property type="match status" value="1"/>
</dbReference>
<comment type="caution">
    <text evidence="8">The sequence shown here is derived from an EMBL/GenBank/DDBJ whole genome shotgun (WGS) entry which is preliminary data.</text>
</comment>
<dbReference type="CDD" id="cd00782">
    <property type="entry name" value="MutL_Trans"/>
    <property type="match status" value="1"/>
</dbReference>
<proteinExistence type="inferred from homology"/>